<dbReference type="InterPro" id="IPR013078">
    <property type="entry name" value="His_Pase_superF_clade-1"/>
</dbReference>
<dbReference type="PANTHER" id="PTHR46517">
    <property type="entry name" value="FRUCTOSE-2,6-BISPHOSPHATASE TIGAR"/>
    <property type="match status" value="1"/>
</dbReference>
<dbReference type="Pfam" id="PF00300">
    <property type="entry name" value="His_Phos_1"/>
    <property type="match status" value="1"/>
</dbReference>
<comment type="caution">
    <text evidence="3">The sequence shown here is derived from an EMBL/GenBank/DDBJ whole genome shotgun (WGS) entry which is preliminary data.</text>
</comment>
<dbReference type="PROSITE" id="PS00175">
    <property type="entry name" value="PG_MUTASE"/>
    <property type="match status" value="1"/>
</dbReference>
<dbReference type="InterPro" id="IPR029033">
    <property type="entry name" value="His_PPase_superfam"/>
</dbReference>
<dbReference type="AlphaFoldDB" id="A0A9D1YXJ9"/>
<reference evidence="3" key="1">
    <citation type="journal article" date="2021" name="PeerJ">
        <title>Extensive microbial diversity within the chicken gut microbiome revealed by metagenomics and culture.</title>
        <authorList>
            <person name="Gilroy R."/>
            <person name="Ravi A."/>
            <person name="Getino M."/>
            <person name="Pursley I."/>
            <person name="Horton D.L."/>
            <person name="Alikhan N.F."/>
            <person name="Baker D."/>
            <person name="Gharbi K."/>
            <person name="Hall N."/>
            <person name="Watson M."/>
            <person name="Adriaenssens E.M."/>
            <person name="Foster-Nyarko E."/>
            <person name="Jarju S."/>
            <person name="Secka A."/>
            <person name="Antonio M."/>
            <person name="Oren A."/>
            <person name="Chaudhuri R.R."/>
            <person name="La Ragione R."/>
            <person name="Hildebrand F."/>
            <person name="Pallen M.J."/>
        </authorList>
    </citation>
    <scope>NUCLEOTIDE SEQUENCE</scope>
    <source>
        <strain evidence="3">ChiGjej1B1-98</strain>
    </source>
</reference>
<dbReference type="Proteomes" id="UP000824005">
    <property type="component" value="Unassembled WGS sequence"/>
</dbReference>
<feature type="binding site" evidence="2">
    <location>
        <begin position="36"/>
        <end position="43"/>
    </location>
    <ligand>
        <name>substrate</name>
    </ligand>
</feature>
<dbReference type="GO" id="GO:0045820">
    <property type="term" value="P:negative regulation of glycolytic process"/>
    <property type="evidence" value="ECO:0007669"/>
    <property type="project" value="TreeGrafter"/>
</dbReference>
<dbReference type="Gene3D" id="3.40.50.1240">
    <property type="entry name" value="Phosphoglycerate mutase-like"/>
    <property type="match status" value="1"/>
</dbReference>
<evidence type="ECO:0000256" key="2">
    <source>
        <dbReference type="PIRSR" id="PIRSR613078-2"/>
    </source>
</evidence>
<proteinExistence type="predicted"/>
<accession>A0A9D1YXJ9</accession>
<evidence type="ECO:0000313" key="4">
    <source>
        <dbReference type="Proteomes" id="UP000824005"/>
    </source>
</evidence>
<keyword evidence="1" id="KW-0378">Hydrolase</keyword>
<dbReference type="EMBL" id="DXDC01000470">
    <property type="protein sequence ID" value="HIY67679.1"/>
    <property type="molecule type" value="Genomic_DNA"/>
</dbReference>
<dbReference type="CDD" id="cd07067">
    <property type="entry name" value="HP_PGM_like"/>
    <property type="match status" value="1"/>
</dbReference>
<dbReference type="PANTHER" id="PTHR46517:SF1">
    <property type="entry name" value="FRUCTOSE-2,6-BISPHOSPHATASE TIGAR"/>
    <property type="match status" value="1"/>
</dbReference>
<dbReference type="GO" id="GO:0043456">
    <property type="term" value="P:regulation of pentose-phosphate shunt"/>
    <property type="evidence" value="ECO:0007669"/>
    <property type="project" value="TreeGrafter"/>
</dbReference>
<sequence length="259" mass="28535">MTEQNPYIHERADEQRSPEELADLAGGREVSLFIVRHGQTVFNTEHRMQGWSDSPLTELGMEQIATVGRALAPVPLDLAFSSDLRRCVTTTRGILDQRTDGLEATFHEELREWNFGGHEEMLSAQVWGKLLAKHNIEVERELDAMRDLASELGWSGMFDGIANLDETGKSEFAAEIVLRADRALAHVLMALAELPGDGPVGGLVVSHGGFISTLLRQLVPTTAPDEIFPNCSVSTVTLRDGVWQLIGKGVEPQDFVYDA</sequence>
<dbReference type="GO" id="GO:0004331">
    <property type="term" value="F:fructose-2,6-bisphosphate 2-phosphatase activity"/>
    <property type="evidence" value="ECO:0007669"/>
    <property type="project" value="TreeGrafter"/>
</dbReference>
<reference evidence="3" key="2">
    <citation type="submission" date="2021-04" db="EMBL/GenBank/DDBJ databases">
        <authorList>
            <person name="Gilroy R."/>
        </authorList>
    </citation>
    <scope>NUCLEOTIDE SEQUENCE</scope>
    <source>
        <strain evidence="3">ChiGjej1B1-98</strain>
    </source>
</reference>
<dbReference type="InterPro" id="IPR001345">
    <property type="entry name" value="PG/BPGM_mutase_AS"/>
</dbReference>
<evidence type="ECO:0000313" key="3">
    <source>
        <dbReference type="EMBL" id="HIY67679.1"/>
    </source>
</evidence>
<organism evidence="3 4">
    <name type="scientific">Candidatus Agrococcus pullicola</name>
    <dbReference type="NCBI Taxonomy" id="2838429"/>
    <lineage>
        <taxon>Bacteria</taxon>
        <taxon>Bacillati</taxon>
        <taxon>Actinomycetota</taxon>
        <taxon>Actinomycetes</taxon>
        <taxon>Micrococcales</taxon>
        <taxon>Microbacteriaceae</taxon>
        <taxon>Agrococcus</taxon>
    </lineage>
</organism>
<dbReference type="SMART" id="SM00855">
    <property type="entry name" value="PGAM"/>
    <property type="match status" value="1"/>
</dbReference>
<dbReference type="SUPFAM" id="SSF53254">
    <property type="entry name" value="Phosphoglycerate mutase-like"/>
    <property type="match status" value="1"/>
</dbReference>
<protein>
    <submittedName>
        <fullName evidence="3">Histidine phosphatase family protein</fullName>
    </submittedName>
</protein>
<dbReference type="GO" id="GO:0005829">
    <property type="term" value="C:cytosol"/>
    <property type="evidence" value="ECO:0007669"/>
    <property type="project" value="TreeGrafter"/>
</dbReference>
<gene>
    <name evidence="3" type="ORF">H9830_15545</name>
</gene>
<dbReference type="InterPro" id="IPR051695">
    <property type="entry name" value="Phosphoglycerate_Mutase"/>
</dbReference>
<feature type="binding site" evidence="2">
    <location>
        <position position="86"/>
    </location>
    <ligand>
        <name>substrate</name>
    </ligand>
</feature>
<name>A0A9D1YXJ9_9MICO</name>
<evidence type="ECO:0000256" key="1">
    <source>
        <dbReference type="ARBA" id="ARBA00022801"/>
    </source>
</evidence>